<keyword evidence="2" id="KW-1185">Reference proteome</keyword>
<evidence type="ECO:0000313" key="2">
    <source>
        <dbReference type="Proteomes" id="UP000011991"/>
    </source>
</evidence>
<accession>M5RAK2</accession>
<dbReference type="AlphaFoldDB" id="M5RAK2"/>
<protein>
    <submittedName>
        <fullName evidence="1">Uncharacterized protein</fullName>
    </submittedName>
</protein>
<comment type="caution">
    <text evidence="1">The sequence shown here is derived from an EMBL/GenBank/DDBJ whole genome shotgun (WGS) entry which is preliminary data.</text>
</comment>
<reference evidence="1 2" key="1">
    <citation type="journal article" date="2013" name="Mar. Genomics">
        <title>Expression of sulfatases in Rhodopirellula baltica and the diversity of sulfatases in the genus Rhodopirellula.</title>
        <authorList>
            <person name="Wegner C.E."/>
            <person name="Richter-Heitmann T."/>
            <person name="Klindworth A."/>
            <person name="Klockow C."/>
            <person name="Richter M."/>
            <person name="Achstetter T."/>
            <person name="Glockner F.O."/>
            <person name="Harder J."/>
        </authorList>
    </citation>
    <scope>NUCLEOTIDE SEQUENCE [LARGE SCALE GENOMIC DNA]</scope>
    <source>
        <strain evidence="1 2">SM1</strain>
    </source>
</reference>
<proteinExistence type="predicted"/>
<sequence>MKAQRYRALPGNLAEGSISDPQLEADWSLWRNSGFVGMPSFFSKFVSH</sequence>
<dbReference type="Proteomes" id="UP000011991">
    <property type="component" value="Unassembled WGS sequence"/>
</dbReference>
<evidence type="ECO:0000313" key="1">
    <source>
        <dbReference type="EMBL" id="EMI16400.1"/>
    </source>
</evidence>
<dbReference type="EMBL" id="ANOG01000962">
    <property type="protein sequence ID" value="EMI16400.1"/>
    <property type="molecule type" value="Genomic_DNA"/>
</dbReference>
<gene>
    <name evidence="1" type="ORF">RMSM_06670</name>
</gene>
<organism evidence="1 2">
    <name type="scientific">Rhodopirellula maiorica SM1</name>
    <dbReference type="NCBI Taxonomy" id="1265738"/>
    <lineage>
        <taxon>Bacteria</taxon>
        <taxon>Pseudomonadati</taxon>
        <taxon>Planctomycetota</taxon>
        <taxon>Planctomycetia</taxon>
        <taxon>Pirellulales</taxon>
        <taxon>Pirellulaceae</taxon>
        <taxon>Novipirellula</taxon>
    </lineage>
</organism>
<dbReference type="PATRIC" id="fig|1265738.3.peg.6664"/>
<name>M5RAK2_9BACT</name>